<reference evidence="13 14" key="2">
    <citation type="journal article" date="2021" name="Int. J. Syst. Evol. Microbiol.">
        <title>Isolation and Polyphasic Characterization of Desulfuromonas versatilis sp. Nov., an Electrogenic Bacteria Capable of Versatile Metabolism Isolated from a Graphene Oxide-Reducing Enrichment Culture.</title>
        <authorList>
            <person name="Xie L."/>
            <person name="Yoshida N."/>
            <person name="Ishii S."/>
            <person name="Meng L."/>
        </authorList>
    </citation>
    <scope>NUCLEOTIDE SEQUENCE [LARGE SCALE GENOMIC DNA]</scope>
    <source>
        <strain evidence="13 14">NIT-T3</strain>
    </source>
</reference>
<evidence type="ECO:0000256" key="3">
    <source>
        <dbReference type="ARBA" id="ARBA00022452"/>
    </source>
</evidence>
<dbReference type="Pfam" id="PF00691">
    <property type="entry name" value="OmpA"/>
    <property type="match status" value="1"/>
</dbReference>
<evidence type="ECO:0000256" key="10">
    <source>
        <dbReference type="PROSITE-ProRule" id="PRU00473"/>
    </source>
</evidence>
<gene>
    <name evidence="13" type="ORF">DESUT3_24570</name>
</gene>
<dbReference type="EMBL" id="AP024355">
    <property type="protein sequence ID" value="BCR05388.1"/>
    <property type="molecule type" value="Genomic_DNA"/>
</dbReference>
<dbReference type="SUPFAM" id="SSF56925">
    <property type="entry name" value="OMPA-like"/>
    <property type="match status" value="1"/>
</dbReference>
<dbReference type="Proteomes" id="UP001319827">
    <property type="component" value="Chromosome"/>
</dbReference>
<keyword evidence="14" id="KW-1185">Reference proteome</keyword>
<dbReference type="RefSeq" id="WP_221248815.1">
    <property type="nucleotide sequence ID" value="NZ_AP024355.1"/>
</dbReference>
<dbReference type="InterPro" id="IPR027385">
    <property type="entry name" value="Beta-barrel_OMP"/>
</dbReference>
<evidence type="ECO:0000256" key="11">
    <source>
        <dbReference type="SAM" id="SignalP"/>
    </source>
</evidence>
<dbReference type="InterPro" id="IPR036737">
    <property type="entry name" value="OmpA-like_sf"/>
</dbReference>
<evidence type="ECO:0000256" key="6">
    <source>
        <dbReference type="ARBA" id="ARBA00023065"/>
    </source>
</evidence>
<dbReference type="InterPro" id="IPR006664">
    <property type="entry name" value="OMP_bac"/>
</dbReference>
<evidence type="ECO:0000256" key="1">
    <source>
        <dbReference type="ARBA" id="ARBA00004571"/>
    </source>
</evidence>
<feature type="chain" id="PRO_5047002568" evidence="11">
    <location>
        <begin position="26"/>
        <end position="388"/>
    </location>
</feature>
<dbReference type="PANTHER" id="PTHR30329:SF21">
    <property type="entry name" value="LIPOPROTEIN YIAD-RELATED"/>
    <property type="match status" value="1"/>
</dbReference>
<evidence type="ECO:0000313" key="13">
    <source>
        <dbReference type="EMBL" id="BCR05388.1"/>
    </source>
</evidence>
<evidence type="ECO:0000256" key="8">
    <source>
        <dbReference type="ARBA" id="ARBA00023136"/>
    </source>
</evidence>
<dbReference type="InterPro" id="IPR006665">
    <property type="entry name" value="OmpA-like"/>
</dbReference>
<sequence>MQRRCFSLLLGLVAALVLAAAPVLAANPSGAFTLTPLAGSYVFEGNQNIDDDAVFGLALGVNIDEHIAVEGLLRYLETNLENSSQDLTLYAGQLDLLYHFFPQNRFVPYVAAGLGYMVKDLDRGGSDEDPLLNYGVGLKYFVSDKVALRLDARHIFELNVNEGAHTRDAFQNLAYSAGLTFHFGGSSPAVKSVEQGGPSKIAPVPAPAEAPVVAALSEAEMADKAAVGQGRVEAAVMVDSTDSDGDGILDTMDKCPGTPEGVLVDHLGCPPVLEKPRSLMLDIHFATGRSEVAQRFHQELAAAAAFMKQSGGSHAVVEGHTDSTGAAEANLKLSLQRAESVRAYLIRHFGIEPGQIKAAGFGAEQPVADNATAEGRRLNRRVVLTVAP</sequence>
<name>A0ABN6DZ39_9BACT</name>
<keyword evidence="3" id="KW-1134">Transmembrane beta strand</keyword>
<keyword evidence="6" id="KW-0406">Ion transport</keyword>
<protein>
    <submittedName>
        <fullName evidence="13">Membrane protein</fullName>
    </submittedName>
</protein>
<organism evidence="13 14">
    <name type="scientific">Desulfuromonas versatilis</name>
    <dbReference type="NCBI Taxonomy" id="2802975"/>
    <lineage>
        <taxon>Bacteria</taxon>
        <taxon>Pseudomonadati</taxon>
        <taxon>Thermodesulfobacteriota</taxon>
        <taxon>Desulfuromonadia</taxon>
        <taxon>Desulfuromonadales</taxon>
        <taxon>Desulfuromonadaceae</taxon>
        <taxon>Desulfuromonas</taxon>
    </lineage>
</organism>
<keyword evidence="5 11" id="KW-0732">Signal</keyword>
<keyword evidence="8 10" id="KW-0472">Membrane</keyword>
<dbReference type="InterPro" id="IPR011250">
    <property type="entry name" value="OMP/PagP_B-barrel"/>
</dbReference>
<evidence type="ECO:0000256" key="4">
    <source>
        <dbReference type="ARBA" id="ARBA00022692"/>
    </source>
</evidence>
<evidence type="ECO:0000256" key="5">
    <source>
        <dbReference type="ARBA" id="ARBA00022729"/>
    </source>
</evidence>
<feature type="signal peptide" evidence="11">
    <location>
        <begin position="1"/>
        <end position="25"/>
    </location>
</feature>
<keyword evidence="7" id="KW-0626">Porin</keyword>
<feature type="domain" description="OmpA-like" evidence="12">
    <location>
        <begin position="272"/>
        <end position="388"/>
    </location>
</feature>
<dbReference type="CDD" id="cd07185">
    <property type="entry name" value="OmpA_C-like"/>
    <property type="match status" value="1"/>
</dbReference>
<evidence type="ECO:0000256" key="2">
    <source>
        <dbReference type="ARBA" id="ARBA00022448"/>
    </source>
</evidence>
<evidence type="ECO:0000256" key="9">
    <source>
        <dbReference type="ARBA" id="ARBA00023237"/>
    </source>
</evidence>
<dbReference type="Gene3D" id="3.30.1330.60">
    <property type="entry name" value="OmpA-like domain"/>
    <property type="match status" value="1"/>
</dbReference>
<evidence type="ECO:0000313" key="14">
    <source>
        <dbReference type="Proteomes" id="UP001319827"/>
    </source>
</evidence>
<dbReference type="InterPro" id="IPR050330">
    <property type="entry name" value="Bact_OuterMem_StrucFunc"/>
</dbReference>
<evidence type="ECO:0000256" key="7">
    <source>
        <dbReference type="ARBA" id="ARBA00023114"/>
    </source>
</evidence>
<dbReference type="SUPFAM" id="SSF103088">
    <property type="entry name" value="OmpA-like"/>
    <property type="match status" value="1"/>
</dbReference>
<reference evidence="13 14" key="1">
    <citation type="journal article" date="2016" name="C (Basel)">
        <title>Selective Growth of and Electricity Production by Marine Exoelectrogenic Bacteria in Self-Aggregated Hydrogel of Microbially Reduced Graphene Oxide.</title>
        <authorList>
            <person name="Yoshida N."/>
            <person name="Goto Y."/>
            <person name="Miyata Y."/>
        </authorList>
    </citation>
    <scope>NUCLEOTIDE SEQUENCE [LARGE SCALE GENOMIC DNA]</scope>
    <source>
        <strain evidence="13 14">NIT-T3</strain>
    </source>
</reference>
<comment type="subcellular location">
    <subcellularLocation>
        <location evidence="1">Cell outer membrane</location>
        <topology evidence="1">Multi-pass membrane protein</topology>
    </subcellularLocation>
</comment>
<keyword evidence="4" id="KW-0812">Transmembrane</keyword>
<keyword evidence="2" id="KW-0813">Transport</keyword>
<accession>A0ABN6DZ39</accession>
<dbReference type="PANTHER" id="PTHR30329">
    <property type="entry name" value="STATOR ELEMENT OF FLAGELLAR MOTOR COMPLEX"/>
    <property type="match status" value="1"/>
</dbReference>
<proteinExistence type="predicted"/>
<evidence type="ECO:0000259" key="12">
    <source>
        <dbReference type="PROSITE" id="PS51123"/>
    </source>
</evidence>
<dbReference type="PROSITE" id="PS51123">
    <property type="entry name" value="OMPA_2"/>
    <property type="match status" value="1"/>
</dbReference>
<keyword evidence="9" id="KW-0998">Cell outer membrane</keyword>
<dbReference type="Gene3D" id="2.40.160.20">
    <property type="match status" value="1"/>
</dbReference>
<dbReference type="PRINTS" id="PR01021">
    <property type="entry name" value="OMPADOMAIN"/>
</dbReference>
<dbReference type="Pfam" id="PF13505">
    <property type="entry name" value="OMP_b-brl"/>
    <property type="match status" value="1"/>
</dbReference>